<accession>A0AAN5BMA6</accession>
<name>A0AAN5BMA6_ASPOZ</name>
<proteinExistence type="predicted"/>
<reference evidence="2" key="1">
    <citation type="submission" date="2023-04" db="EMBL/GenBank/DDBJ databases">
        <title>Aspergillus oryzae NBRC 4228.</title>
        <authorList>
            <person name="Ichikawa N."/>
            <person name="Sato H."/>
            <person name="Tonouchi N."/>
        </authorList>
    </citation>
    <scope>NUCLEOTIDE SEQUENCE</scope>
    <source>
        <strain evidence="2">NBRC 4228</strain>
    </source>
</reference>
<dbReference type="Proteomes" id="UP001165205">
    <property type="component" value="Unassembled WGS sequence"/>
</dbReference>
<evidence type="ECO:0000313" key="3">
    <source>
        <dbReference type="Proteomes" id="UP001165205"/>
    </source>
</evidence>
<dbReference type="EMBL" id="BSYA01000003">
    <property type="protein sequence ID" value="GMG23000.1"/>
    <property type="molecule type" value="Genomic_DNA"/>
</dbReference>
<feature type="region of interest" description="Disordered" evidence="1">
    <location>
        <begin position="126"/>
        <end position="150"/>
    </location>
</feature>
<comment type="caution">
    <text evidence="2">The sequence shown here is derived from an EMBL/GenBank/DDBJ whole genome shotgun (WGS) entry which is preliminary data.</text>
</comment>
<dbReference type="AlphaFoldDB" id="A0AAN5BMA6"/>
<evidence type="ECO:0000256" key="1">
    <source>
        <dbReference type="SAM" id="MobiDB-lite"/>
    </source>
</evidence>
<evidence type="ECO:0000313" key="2">
    <source>
        <dbReference type="EMBL" id="GMG23000.1"/>
    </source>
</evidence>
<sequence>MVLVPVREKDLGNEDVVVFEISGHTQCPLWGSLLTSVIEFLGENMKTKNIDRFQKLTGYRSTYLDYSQLYQSRSDTPRNRGTAKIAQMVGKRHTSPVSMSILELPVPTRYVLVPWSCMLPGLYPRKRTTRSDKPSSTSASTGSLLRCVSR</sequence>
<protein>
    <submittedName>
        <fullName evidence="2">Unnamed protein product</fullName>
    </submittedName>
</protein>
<feature type="compositionally biased region" description="Polar residues" evidence="1">
    <location>
        <begin position="134"/>
        <end position="143"/>
    </location>
</feature>
<organism evidence="2 3">
    <name type="scientific">Aspergillus oryzae</name>
    <name type="common">Yellow koji mold</name>
    <dbReference type="NCBI Taxonomy" id="5062"/>
    <lineage>
        <taxon>Eukaryota</taxon>
        <taxon>Fungi</taxon>
        <taxon>Dikarya</taxon>
        <taxon>Ascomycota</taxon>
        <taxon>Pezizomycotina</taxon>
        <taxon>Eurotiomycetes</taxon>
        <taxon>Eurotiomycetidae</taxon>
        <taxon>Eurotiales</taxon>
        <taxon>Aspergillaceae</taxon>
        <taxon>Aspergillus</taxon>
        <taxon>Aspergillus subgen. Circumdati</taxon>
    </lineage>
</organism>
<gene>
    <name evidence="2" type="ORF">Aory04_000053400</name>
</gene>